<dbReference type="Proteomes" id="UP000316008">
    <property type="component" value="Unassembled WGS sequence"/>
</dbReference>
<evidence type="ECO:0000313" key="1">
    <source>
        <dbReference type="EMBL" id="TSJ41663.1"/>
    </source>
</evidence>
<name>A0A556MNZ9_9FLAO</name>
<reference evidence="1 2" key="1">
    <citation type="submission" date="2019-07" db="EMBL/GenBank/DDBJ databases">
        <authorList>
            <person name="Huq M.A."/>
        </authorList>
    </citation>
    <scope>NUCLEOTIDE SEQUENCE [LARGE SCALE GENOMIC DNA]</scope>
    <source>
        <strain evidence="1 2">MAH-3</strain>
    </source>
</reference>
<organism evidence="1 2">
    <name type="scientific">Fluviicola chungangensis</name>
    <dbReference type="NCBI Taxonomy" id="2597671"/>
    <lineage>
        <taxon>Bacteria</taxon>
        <taxon>Pseudomonadati</taxon>
        <taxon>Bacteroidota</taxon>
        <taxon>Flavobacteriia</taxon>
        <taxon>Flavobacteriales</taxon>
        <taxon>Crocinitomicaceae</taxon>
        <taxon>Fluviicola</taxon>
    </lineage>
</organism>
<dbReference type="OrthoDB" id="9803040at2"/>
<gene>
    <name evidence="1" type="ORF">FO442_14495</name>
</gene>
<accession>A0A556MNZ9</accession>
<dbReference type="RefSeq" id="WP_144333921.1">
    <property type="nucleotide sequence ID" value="NZ_VLPL01000007.1"/>
</dbReference>
<proteinExistence type="predicted"/>
<sequence>MSEIVNKVAQSGLIAVDLAEYCPKNSEFAGFDFEPSLWQGLVLKEKDFRDYVKNFDWNQFQGKHVYLYCSVDAILPSWAFMLVSSKLVGIAHSVTIGNLADAKQKALELSIDKLDVQQFHDGKLIVKGCSDIPNPEAAMSQFLVKVQPVCSSIMYGEPCSTVPIYKKPKQK</sequence>
<keyword evidence="2" id="KW-1185">Reference proteome</keyword>
<dbReference type="Pfam" id="PF10652">
    <property type="entry name" value="DUF2480"/>
    <property type="match status" value="1"/>
</dbReference>
<protein>
    <submittedName>
        <fullName evidence="1">DUF2480 family protein</fullName>
    </submittedName>
</protein>
<dbReference type="InterPro" id="IPR018914">
    <property type="entry name" value="DUF2480"/>
</dbReference>
<dbReference type="EMBL" id="VLPL01000007">
    <property type="protein sequence ID" value="TSJ41663.1"/>
    <property type="molecule type" value="Genomic_DNA"/>
</dbReference>
<dbReference type="AlphaFoldDB" id="A0A556MNZ9"/>
<comment type="caution">
    <text evidence="1">The sequence shown here is derived from an EMBL/GenBank/DDBJ whole genome shotgun (WGS) entry which is preliminary data.</text>
</comment>
<evidence type="ECO:0000313" key="2">
    <source>
        <dbReference type="Proteomes" id="UP000316008"/>
    </source>
</evidence>